<dbReference type="AlphaFoldDB" id="A0A2K9PQC0"/>
<dbReference type="PROSITE" id="PS51257">
    <property type="entry name" value="PROKAR_LIPOPROTEIN"/>
    <property type="match status" value="1"/>
</dbReference>
<proteinExistence type="predicted"/>
<dbReference type="Proteomes" id="UP000235826">
    <property type="component" value="Chromosome"/>
</dbReference>
<dbReference type="OrthoDB" id="1341110at2"/>
<name>A0A2K9PQC0_9FLAO</name>
<dbReference type="EMBL" id="CP025791">
    <property type="protein sequence ID" value="AUP79239.1"/>
    <property type="molecule type" value="Genomic_DNA"/>
</dbReference>
<dbReference type="RefSeq" id="WP_102755894.1">
    <property type="nucleotide sequence ID" value="NZ_CP025791.1"/>
</dbReference>
<reference evidence="1 2" key="1">
    <citation type="submission" date="2018-01" db="EMBL/GenBank/DDBJ databases">
        <title>Complete genome sequence of Flavivirga eckloniae ECD14 isolated from seaweed Ecklonia cava.</title>
        <authorList>
            <person name="Lee J.H."/>
            <person name="Baik K.S."/>
            <person name="Seong C.N."/>
        </authorList>
    </citation>
    <scope>NUCLEOTIDE SEQUENCE [LARGE SCALE GENOMIC DNA]</scope>
    <source>
        <strain evidence="1 2">ECD14</strain>
    </source>
</reference>
<organism evidence="1 2">
    <name type="scientific">Flavivirga eckloniae</name>
    <dbReference type="NCBI Taxonomy" id="1803846"/>
    <lineage>
        <taxon>Bacteria</taxon>
        <taxon>Pseudomonadati</taxon>
        <taxon>Bacteroidota</taxon>
        <taxon>Flavobacteriia</taxon>
        <taxon>Flavobacteriales</taxon>
        <taxon>Flavobacteriaceae</taxon>
        <taxon>Flavivirga</taxon>
    </lineage>
</organism>
<evidence type="ECO:0008006" key="3">
    <source>
        <dbReference type="Google" id="ProtNLM"/>
    </source>
</evidence>
<evidence type="ECO:0000313" key="2">
    <source>
        <dbReference type="Proteomes" id="UP000235826"/>
    </source>
</evidence>
<dbReference type="KEGG" id="fek:C1H87_11195"/>
<evidence type="ECO:0000313" key="1">
    <source>
        <dbReference type="EMBL" id="AUP79239.1"/>
    </source>
</evidence>
<gene>
    <name evidence="1" type="ORF">C1H87_11195</name>
</gene>
<sequence>MNKIFRNLGLIIILITISSCAVKMPLSDNYYTNQKKVGVVYLIDSIRVYREGSQGLLDVALTPGKRFKEPLQIVDKKINPTNEIKGLYEGIFSAKGKPLKEIQFDYDVKKLKKFEKPSSSKKKYHKYDLRSLKDKGVDELLIVSVSYGLLVSYYGMIETGKKGNSHIASEIIDLTDNSIVFKGYSDSVEKIKGKWKTPPEYENLANSISNAISKTINLEKTKFNK</sequence>
<accession>A0A2K9PQC0</accession>
<keyword evidence="2" id="KW-1185">Reference proteome</keyword>
<protein>
    <recommendedName>
        <fullName evidence="3">DUF3313 domain-containing protein</fullName>
    </recommendedName>
</protein>